<proteinExistence type="predicted"/>
<gene>
    <name evidence="3" type="ORF">C6V83_14795</name>
</gene>
<feature type="signal peptide" evidence="2">
    <location>
        <begin position="1"/>
        <end position="32"/>
    </location>
</feature>
<reference evidence="3 4" key="1">
    <citation type="submission" date="2018-03" db="EMBL/GenBank/DDBJ databases">
        <title>Characteristics and genome of n-alkane degrading marine bacteria Gordonia iterans isolated from crude oil contaminated in Tae-an, South Korea.</title>
        <authorList>
            <person name="Lee S.-S."/>
            <person name="Kim H."/>
        </authorList>
    </citation>
    <scope>NUCLEOTIDE SEQUENCE [LARGE SCALE GENOMIC DNA]</scope>
    <source>
        <strain evidence="3 4">Co17</strain>
    </source>
</reference>
<feature type="region of interest" description="Disordered" evidence="1">
    <location>
        <begin position="94"/>
        <end position="164"/>
    </location>
</feature>
<protein>
    <submittedName>
        <fullName evidence="3">Uncharacterized protein</fullName>
    </submittedName>
</protein>
<evidence type="ECO:0000313" key="3">
    <source>
        <dbReference type="EMBL" id="AVM01320.1"/>
    </source>
</evidence>
<feature type="compositionally biased region" description="Acidic residues" evidence="1">
    <location>
        <begin position="131"/>
        <end position="144"/>
    </location>
</feature>
<dbReference type="EMBL" id="CP027433">
    <property type="protein sequence ID" value="AVM01320.1"/>
    <property type="molecule type" value="Genomic_DNA"/>
</dbReference>
<keyword evidence="2" id="KW-0732">Signal</keyword>
<evidence type="ECO:0000256" key="1">
    <source>
        <dbReference type="SAM" id="MobiDB-lite"/>
    </source>
</evidence>
<keyword evidence="4" id="KW-1185">Reference proteome</keyword>
<organism evidence="3 4">
    <name type="scientific">Gordonia iterans</name>
    <dbReference type="NCBI Taxonomy" id="1004901"/>
    <lineage>
        <taxon>Bacteria</taxon>
        <taxon>Bacillati</taxon>
        <taxon>Actinomycetota</taxon>
        <taxon>Actinomycetes</taxon>
        <taxon>Mycobacteriales</taxon>
        <taxon>Gordoniaceae</taxon>
        <taxon>Gordonia</taxon>
    </lineage>
</organism>
<dbReference type="KEGG" id="git:C6V83_14795"/>
<evidence type="ECO:0000313" key="4">
    <source>
        <dbReference type="Proteomes" id="UP000239814"/>
    </source>
</evidence>
<dbReference type="RefSeq" id="WP_105943028.1">
    <property type="nucleotide sequence ID" value="NZ_CP027433.1"/>
</dbReference>
<accession>A0A2S0KI10</accession>
<dbReference type="AlphaFoldDB" id="A0A2S0KI10"/>
<evidence type="ECO:0000256" key="2">
    <source>
        <dbReference type="SAM" id="SignalP"/>
    </source>
</evidence>
<dbReference type="OrthoDB" id="4381673at2"/>
<dbReference type="Proteomes" id="UP000239814">
    <property type="component" value="Chromosome"/>
</dbReference>
<feature type="chain" id="PRO_5015665423" evidence="2">
    <location>
        <begin position="33"/>
        <end position="354"/>
    </location>
</feature>
<feature type="compositionally biased region" description="Low complexity" evidence="1">
    <location>
        <begin position="94"/>
        <end position="124"/>
    </location>
</feature>
<sequence length="354" mass="35343">MTARSRLTARTGLVALAVAVAVATAGTAPAHADPAVPAVPGLSALNSLALGDLPLDSELAEALRTLKSSGGEDLAISALEAILGAEGSPDLSTLGLLGSDSAPGTPSAPTTAPSTPSTSATPTPEAGETPDASETDAPETDAPETTDMPGAPTPSPASATPADDTLTTAATGLEAFEKLTGAKVLTPAFAPFCAATTEENPLGLAFAPAVGIPGPFPNVGGETPVDAFKKVLNGLGIPGLDDLLENDDVVKNTSVLTADQTAYALLPPTGHTNDKFQVAWFNTTTMQGNIADLTSLDKIDSPILQALGRGAPIRLARVGTGQGSILTAVFGTTTNNGRTCYFLPAIGVVETPAT</sequence>
<name>A0A2S0KI10_9ACTN</name>